<evidence type="ECO:0000256" key="6">
    <source>
        <dbReference type="SAM" id="MobiDB-lite"/>
    </source>
</evidence>
<dbReference type="Gene3D" id="3.30.420.10">
    <property type="entry name" value="Ribonuclease H-like superfamily/Ribonuclease H"/>
    <property type="match status" value="1"/>
</dbReference>
<dbReference type="GO" id="GO:0004519">
    <property type="term" value="F:endonuclease activity"/>
    <property type="evidence" value="ECO:0007669"/>
    <property type="project" value="UniProtKB-KW"/>
</dbReference>
<dbReference type="InterPro" id="IPR001584">
    <property type="entry name" value="Integrase_cat-core"/>
</dbReference>
<dbReference type="FunFam" id="1.10.340.70:FF:000003">
    <property type="entry name" value="Protein CBG25708"/>
    <property type="match status" value="1"/>
</dbReference>
<evidence type="ECO:0000256" key="1">
    <source>
        <dbReference type="ARBA" id="ARBA00012493"/>
    </source>
</evidence>
<dbReference type="FunFam" id="3.10.20.370:FF:000001">
    <property type="entry name" value="Retrovirus-related Pol polyprotein from transposon 17.6-like protein"/>
    <property type="match status" value="1"/>
</dbReference>
<dbReference type="SUPFAM" id="SSF56672">
    <property type="entry name" value="DNA/RNA polymerases"/>
    <property type="match status" value="1"/>
</dbReference>
<dbReference type="Pfam" id="PF17919">
    <property type="entry name" value="RT_RNaseH_2"/>
    <property type="match status" value="1"/>
</dbReference>
<dbReference type="Gene3D" id="1.10.340.70">
    <property type="match status" value="1"/>
</dbReference>
<evidence type="ECO:0000256" key="5">
    <source>
        <dbReference type="ARBA" id="ARBA00023268"/>
    </source>
</evidence>
<dbReference type="SUPFAM" id="SSF53098">
    <property type="entry name" value="Ribonuclease H-like"/>
    <property type="match status" value="1"/>
</dbReference>
<feature type="region of interest" description="Disordered" evidence="6">
    <location>
        <begin position="606"/>
        <end position="657"/>
    </location>
</feature>
<proteinExistence type="predicted"/>
<keyword evidence="8" id="KW-1185">Reference proteome</keyword>
<name>A0A5S6PYU1_TRIMR</name>
<protein>
    <recommendedName>
        <fullName evidence="1">RNA-directed DNA polymerase</fullName>
        <ecNumber evidence="1">2.7.7.49</ecNumber>
    </recommendedName>
</protein>
<dbReference type="InterPro" id="IPR043128">
    <property type="entry name" value="Rev_trsase/Diguanyl_cyclase"/>
</dbReference>
<evidence type="ECO:0000313" key="9">
    <source>
        <dbReference type="WBParaSite" id="TMUE_0000000160.1"/>
    </source>
</evidence>
<dbReference type="PANTHER" id="PTHR37984:SF5">
    <property type="entry name" value="PROTEIN NYNRIN-LIKE"/>
    <property type="match status" value="1"/>
</dbReference>
<dbReference type="Pfam" id="PF17921">
    <property type="entry name" value="Integrase_H2C2"/>
    <property type="match status" value="1"/>
</dbReference>
<dbReference type="EC" id="2.7.7.49" evidence="1"/>
<dbReference type="FunFam" id="3.30.70.270:FF:000020">
    <property type="entry name" value="Transposon Tf2-6 polyprotein-like Protein"/>
    <property type="match status" value="1"/>
</dbReference>
<dbReference type="FunFam" id="3.30.420.10:FF:000063">
    <property type="entry name" value="Retrovirus-related Pol polyprotein from transposon 297-like Protein"/>
    <property type="match status" value="1"/>
</dbReference>
<dbReference type="PROSITE" id="PS50994">
    <property type="entry name" value="INTEGRASE"/>
    <property type="match status" value="1"/>
</dbReference>
<reference evidence="9" key="1">
    <citation type="submission" date="2019-12" db="UniProtKB">
        <authorList>
            <consortium name="WormBaseParasite"/>
        </authorList>
    </citation>
    <scope>IDENTIFICATION</scope>
</reference>
<dbReference type="Proteomes" id="UP000046395">
    <property type="component" value="Unassembled WGS sequence"/>
</dbReference>
<evidence type="ECO:0000256" key="3">
    <source>
        <dbReference type="ARBA" id="ARBA00022759"/>
    </source>
</evidence>
<evidence type="ECO:0000313" key="8">
    <source>
        <dbReference type="Proteomes" id="UP000046395"/>
    </source>
</evidence>
<accession>A0A5S6PYU1</accession>
<dbReference type="CDD" id="cd09274">
    <property type="entry name" value="RNase_HI_RT_Ty3"/>
    <property type="match status" value="1"/>
</dbReference>
<dbReference type="Pfam" id="PF00665">
    <property type="entry name" value="rve"/>
    <property type="match status" value="1"/>
</dbReference>
<dbReference type="GO" id="GO:0042575">
    <property type="term" value="C:DNA polymerase complex"/>
    <property type="evidence" value="ECO:0007669"/>
    <property type="project" value="UniProtKB-ARBA"/>
</dbReference>
<dbReference type="STRING" id="70415.A0A5S6PYU1"/>
<dbReference type="InterPro" id="IPR012337">
    <property type="entry name" value="RNaseH-like_sf"/>
</dbReference>
<organism evidence="8 9">
    <name type="scientific">Trichuris muris</name>
    <name type="common">Mouse whipworm</name>
    <dbReference type="NCBI Taxonomy" id="70415"/>
    <lineage>
        <taxon>Eukaryota</taxon>
        <taxon>Metazoa</taxon>
        <taxon>Ecdysozoa</taxon>
        <taxon>Nematoda</taxon>
        <taxon>Enoplea</taxon>
        <taxon>Dorylaimia</taxon>
        <taxon>Trichinellida</taxon>
        <taxon>Trichuridae</taxon>
        <taxon>Trichuris</taxon>
    </lineage>
</organism>
<evidence type="ECO:0000256" key="2">
    <source>
        <dbReference type="ARBA" id="ARBA00022722"/>
    </source>
</evidence>
<feature type="compositionally biased region" description="Polar residues" evidence="6">
    <location>
        <begin position="614"/>
        <end position="630"/>
    </location>
</feature>
<dbReference type="PANTHER" id="PTHR37984">
    <property type="entry name" value="PROTEIN CBG26694"/>
    <property type="match status" value="1"/>
</dbReference>
<dbReference type="Gene3D" id="3.30.70.270">
    <property type="match status" value="1"/>
</dbReference>
<feature type="domain" description="Integrase catalytic" evidence="7">
    <location>
        <begin position="344"/>
        <end position="497"/>
    </location>
</feature>
<sequence length="657" mass="74477">MLNYYGSFVKEMRELRAPLDALLKKDQPFVWSSDCQAAFDKAKLLLNSDLLLTHYNPAMEVVVAADALEKGVGAVIMHRFPDGTEKAIAHASRALTAAEKNYSQIEKESLSLIFAVKKFHRMLHGREFTLITYHQPLLAIFGSKKGIPVHSANRLQRWAIVLLAYNFSIRYRSSKHFGCADALSRLISGWQPLNEDAVIASIDADVQRVFIDAVCALPLTAEAIQAETSKDSLLQKIMGFLQRGWPQEKTGKILQFFNRRDSLSVLHGCLLSGDRVVIPLSLQRPVLRQLHRGHPGIVRMKALVRSHVYWPGVDKQIEEWVKRCHHCASVAKLPVKTTLAPWPVPMKPWSRLHVDYAGPFEGHYFLIVVDALTKWSEVLMTNSTTSLATVTLLTDLFARFGFPETLVTDNGTQFRAAHFADFFRRNAIKHVCSPPYHPQSNGQVERFVNTFKRSIAKLKEDGTLSEALATFLLTYRTSPNPSVEGHQSPAEMMFGRKLRTDLSILHLVAVRTFSDITRPSRYIDRYHGTKRRIFKPGDAVYALNKGGLQPRWIEGIILRRRGGVVYDIHVENKKWSRHANQLRRRLNATQTQKTLSTLMDSFDLTSPKARDVAGSSTTENPEGIGSTASEHVQRPARARRPTRRLEPDPRYRSYQWA</sequence>
<keyword evidence="2" id="KW-0540">Nuclease</keyword>
<dbReference type="InterPro" id="IPR041577">
    <property type="entry name" value="RT_RNaseH_2"/>
</dbReference>
<keyword evidence="5" id="KW-0511">Multifunctional enzyme</keyword>
<keyword evidence="4" id="KW-0548">Nucleotidyltransferase</keyword>
<keyword evidence="4" id="KW-0808">Transferase</keyword>
<dbReference type="InterPro" id="IPR036397">
    <property type="entry name" value="RNaseH_sf"/>
</dbReference>
<keyword evidence="3" id="KW-0378">Hydrolase</keyword>
<evidence type="ECO:0000259" key="7">
    <source>
        <dbReference type="PROSITE" id="PS50994"/>
    </source>
</evidence>
<dbReference type="GO" id="GO:0015074">
    <property type="term" value="P:DNA integration"/>
    <property type="evidence" value="ECO:0007669"/>
    <property type="project" value="InterPro"/>
</dbReference>
<keyword evidence="3" id="KW-0255">Endonuclease</keyword>
<dbReference type="InterPro" id="IPR043502">
    <property type="entry name" value="DNA/RNA_pol_sf"/>
</dbReference>
<dbReference type="GO" id="GO:0003964">
    <property type="term" value="F:RNA-directed DNA polymerase activity"/>
    <property type="evidence" value="ECO:0007669"/>
    <property type="project" value="UniProtKB-KW"/>
</dbReference>
<dbReference type="InterPro" id="IPR041588">
    <property type="entry name" value="Integrase_H2C2"/>
</dbReference>
<evidence type="ECO:0000256" key="4">
    <source>
        <dbReference type="ARBA" id="ARBA00022918"/>
    </source>
</evidence>
<dbReference type="GO" id="GO:0003676">
    <property type="term" value="F:nucleic acid binding"/>
    <property type="evidence" value="ECO:0007669"/>
    <property type="project" value="InterPro"/>
</dbReference>
<dbReference type="InterPro" id="IPR050951">
    <property type="entry name" value="Retrovirus_Pol_polyprotein"/>
</dbReference>
<dbReference type="WBParaSite" id="TMUE_0000000160.1">
    <property type="protein sequence ID" value="TMUE_0000000160.1"/>
    <property type="gene ID" value="WBGene00296105"/>
</dbReference>
<dbReference type="AlphaFoldDB" id="A0A5S6PYU1"/>
<keyword evidence="4" id="KW-0695">RNA-directed DNA polymerase</keyword>